<evidence type="ECO:0000259" key="2">
    <source>
        <dbReference type="PROSITE" id="PS50217"/>
    </source>
</evidence>
<dbReference type="Gene3D" id="3.30.160.60">
    <property type="entry name" value="Classic Zinc Finger"/>
    <property type="match status" value="1"/>
</dbReference>
<dbReference type="SMART" id="SM00338">
    <property type="entry name" value="BRLZ"/>
    <property type="match status" value="1"/>
</dbReference>
<dbReference type="GO" id="GO:0003700">
    <property type="term" value="F:DNA-binding transcription factor activity"/>
    <property type="evidence" value="ECO:0007669"/>
    <property type="project" value="InterPro"/>
</dbReference>
<dbReference type="EMBL" id="LATX01001644">
    <property type="protein sequence ID" value="KTB39706.1"/>
    <property type="molecule type" value="Genomic_DNA"/>
</dbReference>
<evidence type="ECO:0000313" key="3">
    <source>
        <dbReference type="EMBL" id="KTB39706.1"/>
    </source>
</evidence>
<organism evidence="3 4">
    <name type="scientific">Moniliophthora roreri</name>
    <name type="common">Frosty pod rot fungus</name>
    <name type="synonym">Monilia roreri</name>
    <dbReference type="NCBI Taxonomy" id="221103"/>
    <lineage>
        <taxon>Eukaryota</taxon>
        <taxon>Fungi</taxon>
        <taxon>Dikarya</taxon>
        <taxon>Basidiomycota</taxon>
        <taxon>Agaricomycotina</taxon>
        <taxon>Agaricomycetes</taxon>
        <taxon>Agaricomycetidae</taxon>
        <taxon>Agaricales</taxon>
        <taxon>Marasmiineae</taxon>
        <taxon>Marasmiaceae</taxon>
        <taxon>Moniliophthora</taxon>
    </lineage>
</organism>
<name>A0A0W0FUD0_MONRR</name>
<feature type="region of interest" description="Disordered" evidence="1">
    <location>
        <begin position="86"/>
        <end position="137"/>
    </location>
</feature>
<comment type="caution">
    <text evidence="3">The sequence shown here is derived from an EMBL/GenBank/DDBJ whole genome shotgun (WGS) entry which is preliminary data.</text>
</comment>
<evidence type="ECO:0000256" key="1">
    <source>
        <dbReference type="SAM" id="MobiDB-lite"/>
    </source>
</evidence>
<proteinExistence type="predicted"/>
<sequence>MDSYYNPDTYSQYQPPNTDHNLMNPHQHLPHSVMYSNQSPQSQMTQTPYHHDLVSSGLPASPTYSLSPHIPSPPPHVALPVMSGNGVSRGVAPPSTGPIRRRYSPEHNLPADNQAPPRRRRETPAIPPYYRRRPQISDEEDDEYIEELPPNATEQQRAEHQRHRNTLAARRSRKRKEVYKQQLEETVDRLTVEKEKWKTRAEMLRRIIEHQGLPVPCGDWSE</sequence>
<dbReference type="AlphaFoldDB" id="A0A0W0FUD0"/>
<feature type="region of interest" description="Disordered" evidence="1">
    <location>
        <begin position="150"/>
        <end position="174"/>
    </location>
</feature>
<dbReference type="PROSITE" id="PS00036">
    <property type="entry name" value="BZIP_BASIC"/>
    <property type="match status" value="1"/>
</dbReference>
<dbReference type="SUPFAM" id="SSF57959">
    <property type="entry name" value="Leucine zipper domain"/>
    <property type="match status" value="1"/>
</dbReference>
<dbReference type="InterPro" id="IPR046347">
    <property type="entry name" value="bZIP_sf"/>
</dbReference>
<dbReference type="InterPro" id="IPR004827">
    <property type="entry name" value="bZIP"/>
</dbReference>
<evidence type="ECO:0000313" key="4">
    <source>
        <dbReference type="Proteomes" id="UP000054988"/>
    </source>
</evidence>
<protein>
    <recommendedName>
        <fullName evidence="2">BZIP domain-containing protein</fullName>
    </recommendedName>
</protein>
<dbReference type="Pfam" id="PF07716">
    <property type="entry name" value="bZIP_2"/>
    <property type="match status" value="1"/>
</dbReference>
<dbReference type="Proteomes" id="UP000054988">
    <property type="component" value="Unassembled WGS sequence"/>
</dbReference>
<dbReference type="PROSITE" id="PS50217">
    <property type="entry name" value="BZIP"/>
    <property type="match status" value="1"/>
</dbReference>
<feature type="compositionally biased region" description="Basic residues" evidence="1">
    <location>
        <begin position="160"/>
        <end position="174"/>
    </location>
</feature>
<reference evidence="3 4" key="1">
    <citation type="submission" date="2015-12" db="EMBL/GenBank/DDBJ databases">
        <title>Draft genome sequence of Moniliophthora roreri, the causal agent of frosty pod rot of cacao.</title>
        <authorList>
            <person name="Aime M.C."/>
            <person name="Diaz-Valderrama J.R."/>
            <person name="Kijpornyongpan T."/>
            <person name="Phillips-Mora W."/>
        </authorList>
    </citation>
    <scope>NUCLEOTIDE SEQUENCE [LARGE SCALE GENOMIC DNA]</scope>
    <source>
        <strain evidence="3 4">MCA 2952</strain>
    </source>
</reference>
<accession>A0A0W0FUD0</accession>
<gene>
    <name evidence="3" type="ORF">WG66_7738</name>
</gene>
<dbReference type="CDD" id="cd12193">
    <property type="entry name" value="bZIP_GCN4"/>
    <property type="match status" value="1"/>
</dbReference>
<feature type="domain" description="BZIP" evidence="2">
    <location>
        <begin position="155"/>
        <end position="206"/>
    </location>
</feature>